<dbReference type="EMBL" id="JXTB01000355">
    <property type="protein sequence ID" value="PON44213.1"/>
    <property type="molecule type" value="Genomic_DNA"/>
</dbReference>
<keyword evidence="2" id="KW-1185">Reference proteome</keyword>
<dbReference type="Proteomes" id="UP000237105">
    <property type="component" value="Unassembled WGS sequence"/>
</dbReference>
<name>A0A2P5B5Z4_PARAD</name>
<feature type="non-terminal residue" evidence="1">
    <location>
        <position position="1"/>
    </location>
</feature>
<dbReference type="AlphaFoldDB" id="A0A2P5B5Z4"/>
<accession>A0A2P5B5Z4</accession>
<reference evidence="2" key="1">
    <citation type="submission" date="2016-06" db="EMBL/GenBank/DDBJ databases">
        <title>Parallel loss of symbiosis genes in relatives of nitrogen-fixing non-legume Parasponia.</title>
        <authorList>
            <person name="Van Velzen R."/>
            <person name="Holmer R."/>
            <person name="Bu F."/>
            <person name="Rutten L."/>
            <person name="Van Zeijl A."/>
            <person name="Liu W."/>
            <person name="Santuari L."/>
            <person name="Cao Q."/>
            <person name="Sharma T."/>
            <person name="Shen D."/>
            <person name="Roswanjaya Y."/>
            <person name="Wardhani T."/>
            <person name="Kalhor M.S."/>
            <person name="Jansen J."/>
            <person name="Van den Hoogen J."/>
            <person name="Gungor B."/>
            <person name="Hartog M."/>
            <person name="Hontelez J."/>
            <person name="Verver J."/>
            <person name="Yang W.-C."/>
            <person name="Schijlen E."/>
            <person name="Repin R."/>
            <person name="Schilthuizen M."/>
            <person name="Schranz E."/>
            <person name="Heidstra R."/>
            <person name="Miyata K."/>
            <person name="Fedorova E."/>
            <person name="Kohlen W."/>
            <person name="Bisseling T."/>
            <person name="Smit S."/>
            <person name="Geurts R."/>
        </authorList>
    </citation>
    <scope>NUCLEOTIDE SEQUENCE [LARGE SCALE GENOMIC DNA]</scope>
    <source>
        <strain evidence="2">cv. WU1-14</strain>
    </source>
</reference>
<organism evidence="1 2">
    <name type="scientific">Parasponia andersonii</name>
    <name type="common">Sponia andersonii</name>
    <dbReference type="NCBI Taxonomy" id="3476"/>
    <lineage>
        <taxon>Eukaryota</taxon>
        <taxon>Viridiplantae</taxon>
        <taxon>Streptophyta</taxon>
        <taxon>Embryophyta</taxon>
        <taxon>Tracheophyta</taxon>
        <taxon>Spermatophyta</taxon>
        <taxon>Magnoliopsida</taxon>
        <taxon>eudicotyledons</taxon>
        <taxon>Gunneridae</taxon>
        <taxon>Pentapetalae</taxon>
        <taxon>rosids</taxon>
        <taxon>fabids</taxon>
        <taxon>Rosales</taxon>
        <taxon>Cannabaceae</taxon>
        <taxon>Parasponia</taxon>
    </lineage>
</organism>
<comment type="caution">
    <text evidence="1">The sequence shown here is derived from an EMBL/GenBank/DDBJ whole genome shotgun (WGS) entry which is preliminary data.</text>
</comment>
<protein>
    <submittedName>
        <fullName evidence="1">Uncharacterized protein</fullName>
    </submittedName>
</protein>
<dbReference type="OrthoDB" id="10287885at2759"/>
<gene>
    <name evidence="1" type="ORF">PanWU01x14_268770</name>
</gene>
<sequence>FHIKNKKFNQTSRSLNAYIAFPPIRGLGRDRDLISGAELGKSIFSLCMRTSDLEGISFRRNCCTIGFLNHSIIESPGALKTTLLTSNGESTELNIWAITIFKVGPVTNLMRLGMTP</sequence>
<proteinExistence type="predicted"/>
<evidence type="ECO:0000313" key="1">
    <source>
        <dbReference type="EMBL" id="PON44213.1"/>
    </source>
</evidence>
<evidence type="ECO:0000313" key="2">
    <source>
        <dbReference type="Proteomes" id="UP000237105"/>
    </source>
</evidence>